<keyword evidence="5" id="KW-0808">Transferase</keyword>
<evidence type="ECO:0000256" key="12">
    <source>
        <dbReference type="ARBA" id="ARBA00023315"/>
    </source>
</evidence>
<dbReference type="AlphaFoldDB" id="A0A8J6DXX3"/>
<dbReference type="CDD" id="cd07991">
    <property type="entry name" value="LPLAT_LPCAT1-like"/>
    <property type="match status" value="1"/>
</dbReference>
<dbReference type="GO" id="GO:0016020">
    <property type="term" value="C:membrane"/>
    <property type="evidence" value="ECO:0007669"/>
    <property type="project" value="UniProtKB-SubCell"/>
</dbReference>
<dbReference type="OrthoDB" id="272512at2759"/>
<evidence type="ECO:0000256" key="14">
    <source>
        <dbReference type="SAM" id="Phobius"/>
    </source>
</evidence>
<dbReference type="PANTHER" id="PTHR23063">
    <property type="entry name" value="PHOSPHOLIPID ACYLTRANSFERASE"/>
    <property type="match status" value="1"/>
</dbReference>
<dbReference type="PANTHER" id="PTHR23063:SF52">
    <property type="entry name" value="LYSOPHOSPHATIDYLCHOLINE ACYLTRANSFERASE"/>
    <property type="match status" value="1"/>
</dbReference>
<evidence type="ECO:0000256" key="3">
    <source>
        <dbReference type="ARBA" id="ARBA00008655"/>
    </source>
</evidence>
<evidence type="ECO:0000256" key="1">
    <source>
        <dbReference type="ARBA" id="ARBA00004370"/>
    </source>
</evidence>
<accession>A0A8J6DXX3</accession>
<reference evidence="16" key="1">
    <citation type="submission" date="2021-05" db="EMBL/GenBank/DDBJ databases">
        <title>A free-living protist that lacks canonical eukaryotic 1 DNA replication and segregation systems.</title>
        <authorList>
            <person name="Salas-Leiva D.E."/>
            <person name="Tromer E.C."/>
            <person name="Curtis B.A."/>
            <person name="Jerlstrom-Hultqvist J."/>
            <person name="Kolisko M."/>
            <person name="Yi Z."/>
            <person name="Salas-Leiva J.S."/>
            <person name="Gallot-Lavallee L."/>
            <person name="Kops G.J.P.L."/>
            <person name="Archibald J.M."/>
            <person name="Simpson A.G.B."/>
            <person name="Roger A.J."/>
        </authorList>
    </citation>
    <scope>NUCLEOTIDE SEQUENCE</scope>
    <source>
        <strain evidence="16">BICM</strain>
    </source>
</reference>
<feature type="region of interest" description="Disordered" evidence="13">
    <location>
        <begin position="1"/>
        <end position="45"/>
    </location>
</feature>
<keyword evidence="9 14" id="KW-0472">Membrane</keyword>
<evidence type="ECO:0000313" key="17">
    <source>
        <dbReference type="Proteomes" id="UP000717585"/>
    </source>
</evidence>
<protein>
    <submittedName>
        <fullName evidence="16">Lysophospholipid acyltransferase</fullName>
    </submittedName>
</protein>
<evidence type="ECO:0000256" key="11">
    <source>
        <dbReference type="ARBA" id="ARBA00023264"/>
    </source>
</evidence>
<dbReference type="GO" id="GO:0008374">
    <property type="term" value="F:O-acyltransferase activity"/>
    <property type="evidence" value="ECO:0007669"/>
    <property type="project" value="InterPro"/>
</dbReference>
<evidence type="ECO:0000256" key="7">
    <source>
        <dbReference type="ARBA" id="ARBA00022989"/>
    </source>
</evidence>
<dbReference type="InterPro" id="IPR002123">
    <property type="entry name" value="Plipid/glycerol_acylTrfase"/>
</dbReference>
<keyword evidence="17" id="KW-1185">Reference proteome</keyword>
<dbReference type="InterPro" id="IPR045252">
    <property type="entry name" value="LPCAT1-like"/>
</dbReference>
<dbReference type="SMART" id="SM00563">
    <property type="entry name" value="PlsC"/>
    <property type="match status" value="1"/>
</dbReference>
<sequence length="391" mass="43687">MSSQQESSPYQHLGMEEEQGGIESNQVEDRDLVSSEQSDDGSDYDEMEALRERLRTCRFSHSKRRVIQQPALLEKITVGLMVPFVHHLTDKKAGLLVRIKIFVSALFLVPFRLLGLFIGMTYIPIWQLILSIGAKKPHHGNIGVKRQRLCDLNMIVTGYGALFFTGLIPKVIRHDGATVKREDAVIVSNHMSWVDPLIHAALFRPSFAATVGITRIPTFIFCSIVQTVLLHRGTAGTETVATSISARDNNPAMPPLVIFPEGTTTNGLGLIPFKPGAFIAGVPVNPVVIRYPNAASVAWDTCSLSYAVLRTVTQLINRAEVHILPRYVPTEEEKADPLLYADNVRRYMARKTGLELFDARIRHKHVYEGWKNRGRPGGFEELKSRLAQVKV</sequence>
<evidence type="ECO:0000313" key="16">
    <source>
        <dbReference type="EMBL" id="KAG9391149.1"/>
    </source>
</evidence>
<comment type="caution">
    <text evidence="16">The sequence shown here is derived from an EMBL/GenBank/DDBJ whole genome shotgun (WGS) entry which is preliminary data.</text>
</comment>
<dbReference type="GO" id="GO:0008654">
    <property type="term" value="P:phospholipid biosynthetic process"/>
    <property type="evidence" value="ECO:0007669"/>
    <property type="project" value="UniProtKB-KW"/>
</dbReference>
<keyword evidence="8" id="KW-0443">Lipid metabolism</keyword>
<evidence type="ECO:0000256" key="2">
    <source>
        <dbReference type="ARBA" id="ARBA00005189"/>
    </source>
</evidence>
<feature type="transmembrane region" description="Helical" evidence="14">
    <location>
        <begin position="101"/>
        <end position="129"/>
    </location>
</feature>
<keyword evidence="6 14" id="KW-0812">Transmembrane</keyword>
<evidence type="ECO:0000256" key="4">
    <source>
        <dbReference type="ARBA" id="ARBA00022516"/>
    </source>
</evidence>
<keyword evidence="11" id="KW-1208">Phospholipid metabolism</keyword>
<keyword evidence="12 16" id="KW-0012">Acyltransferase</keyword>
<keyword evidence="10" id="KW-0594">Phospholipid biosynthesis</keyword>
<dbReference type="Pfam" id="PF01553">
    <property type="entry name" value="Acyltransferase"/>
    <property type="match status" value="1"/>
</dbReference>
<keyword evidence="7 14" id="KW-1133">Transmembrane helix</keyword>
<evidence type="ECO:0000256" key="8">
    <source>
        <dbReference type="ARBA" id="ARBA00023098"/>
    </source>
</evidence>
<evidence type="ECO:0000256" key="13">
    <source>
        <dbReference type="SAM" id="MobiDB-lite"/>
    </source>
</evidence>
<feature type="domain" description="Phospholipid/glycerol acyltransferase" evidence="15">
    <location>
        <begin position="184"/>
        <end position="292"/>
    </location>
</feature>
<evidence type="ECO:0000256" key="10">
    <source>
        <dbReference type="ARBA" id="ARBA00023209"/>
    </source>
</evidence>
<dbReference type="Proteomes" id="UP000717585">
    <property type="component" value="Unassembled WGS sequence"/>
</dbReference>
<proteinExistence type="inferred from homology"/>
<feature type="compositionally biased region" description="Polar residues" evidence="13">
    <location>
        <begin position="1"/>
        <end position="10"/>
    </location>
</feature>
<dbReference type="EMBL" id="JAHDYR010000062">
    <property type="protein sequence ID" value="KAG9391149.1"/>
    <property type="molecule type" value="Genomic_DNA"/>
</dbReference>
<evidence type="ECO:0000256" key="5">
    <source>
        <dbReference type="ARBA" id="ARBA00022679"/>
    </source>
</evidence>
<organism evidence="16 17">
    <name type="scientific">Carpediemonas membranifera</name>
    <dbReference type="NCBI Taxonomy" id="201153"/>
    <lineage>
        <taxon>Eukaryota</taxon>
        <taxon>Metamonada</taxon>
        <taxon>Carpediemonas-like organisms</taxon>
        <taxon>Carpediemonas</taxon>
    </lineage>
</organism>
<evidence type="ECO:0000259" key="15">
    <source>
        <dbReference type="SMART" id="SM00563"/>
    </source>
</evidence>
<gene>
    <name evidence="16" type="ORF">J8273_7423</name>
</gene>
<name>A0A8J6DXX3_9EUKA</name>
<evidence type="ECO:0000256" key="9">
    <source>
        <dbReference type="ARBA" id="ARBA00023136"/>
    </source>
</evidence>
<dbReference type="SUPFAM" id="SSF69593">
    <property type="entry name" value="Glycerol-3-phosphate (1)-acyltransferase"/>
    <property type="match status" value="1"/>
</dbReference>
<keyword evidence="4" id="KW-0444">Lipid biosynthesis</keyword>
<comment type="pathway">
    <text evidence="2">Lipid metabolism.</text>
</comment>
<evidence type="ECO:0000256" key="6">
    <source>
        <dbReference type="ARBA" id="ARBA00022692"/>
    </source>
</evidence>
<comment type="subcellular location">
    <subcellularLocation>
        <location evidence="1">Membrane</location>
    </subcellularLocation>
</comment>
<comment type="similarity">
    <text evidence="3">Belongs to the 1-acyl-sn-glycerol-3-phosphate acyltransferase family.</text>
</comment>